<evidence type="ECO:0000313" key="6">
    <source>
        <dbReference type="EMBL" id="SMH53919.1"/>
    </source>
</evidence>
<feature type="transmembrane region" description="Helical" evidence="4">
    <location>
        <begin position="49"/>
        <end position="71"/>
    </location>
</feature>
<feature type="transmembrane region" description="Helical" evidence="4">
    <location>
        <begin position="103"/>
        <end position="127"/>
    </location>
</feature>
<organism evidence="6 7">
    <name type="scientific">Mesorhizobium australicum</name>
    <dbReference type="NCBI Taxonomy" id="536018"/>
    <lineage>
        <taxon>Bacteria</taxon>
        <taxon>Pseudomonadati</taxon>
        <taxon>Pseudomonadota</taxon>
        <taxon>Alphaproteobacteria</taxon>
        <taxon>Hyphomicrobiales</taxon>
        <taxon>Phyllobacteriaceae</taxon>
        <taxon>Mesorhizobium</taxon>
    </lineage>
</organism>
<dbReference type="InterPro" id="IPR020846">
    <property type="entry name" value="MFS_dom"/>
</dbReference>
<dbReference type="PANTHER" id="PTHR23534:SF1">
    <property type="entry name" value="MAJOR FACILITATOR SUPERFAMILY PROTEIN"/>
    <property type="match status" value="1"/>
</dbReference>
<keyword evidence="7" id="KW-1185">Reference proteome</keyword>
<sequence length="399" mass="41294">MSGTITSPAATRNMAVLFAAQTLGAASPPVIVSLGGLVGQAYAPSPSLVTVPVSAYTIGVAAGTIPLAMLLNRLGRRPTYMIGSLVGMSAGLIAAVGIWAGQFLVFCLGTFIAGLYAASVQSYRFAAMDGTPPEKRANALQWVLIGGLCAAVLGPQLTILFRDALPGVPYAGAFIAQGVMALFAFPVLSALRLPPVQRLDGSTGRPLGEIARLPRFRIALATSIASYSMMNFMMTAGPVAMVICGFSPSEAALGIQWHVLGMFAPSFVTGRLIKTFGERPVMILGLMIMAAGACSGLSGIDLYNFWIALCLLGVGWNFAFFGATTMLASCHAPEEGPKVQALHDFSMFGVVAVGSVSSGALLSAAGWPAVNLVVLPVVTLATLVILIGRRFDAKSSLST</sequence>
<gene>
    <name evidence="6" type="ORF">SAMN02982922_4965</name>
</gene>
<evidence type="ECO:0000256" key="3">
    <source>
        <dbReference type="ARBA" id="ARBA00023136"/>
    </source>
</evidence>
<feature type="transmembrane region" description="Helical" evidence="4">
    <location>
        <begin position="280"/>
        <end position="300"/>
    </location>
</feature>
<dbReference type="PANTHER" id="PTHR23534">
    <property type="entry name" value="MFS PERMEASE"/>
    <property type="match status" value="1"/>
</dbReference>
<dbReference type="Proteomes" id="UP000193083">
    <property type="component" value="Unassembled WGS sequence"/>
</dbReference>
<name>A0A1X7PPJ9_9HYPH</name>
<dbReference type="Gene3D" id="1.20.1250.20">
    <property type="entry name" value="MFS general substrate transporter like domains"/>
    <property type="match status" value="1"/>
</dbReference>
<feature type="transmembrane region" description="Helical" evidence="4">
    <location>
        <begin position="167"/>
        <end position="188"/>
    </location>
</feature>
<dbReference type="RefSeq" id="WP_085466605.1">
    <property type="nucleotide sequence ID" value="NZ_FXBL01000004.1"/>
</dbReference>
<feature type="transmembrane region" description="Helical" evidence="4">
    <location>
        <begin position="306"/>
        <end position="329"/>
    </location>
</feature>
<evidence type="ECO:0000256" key="4">
    <source>
        <dbReference type="SAM" id="Phobius"/>
    </source>
</evidence>
<dbReference type="InterPro" id="IPR036259">
    <property type="entry name" value="MFS_trans_sf"/>
</dbReference>
<protein>
    <submittedName>
        <fullName evidence="6">Predicted arabinose efflux permease, MFS family</fullName>
    </submittedName>
</protein>
<feature type="domain" description="Major facilitator superfamily (MFS) profile" evidence="5">
    <location>
        <begin position="214"/>
        <end position="399"/>
    </location>
</feature>
<dbReference type="InterPro" id="IPR011701">
    <property type="entry name" value="MFS"/>
</dbReference>
<feature type="transmembrane region" description="Helical" evidence="4">
    <location>
        <begin position="369"/>
        <end position="388"/>
    </location>
</feature>
<accession>A0A1X7PPJ9</accession>
<dbReference type="PROSITE" id="PS50850">
    <property type="entry name" value="MFS"/>
    <property type="match status" value="1"/>
</dbReference>
<dbReference type="GO" id="GO:0022857">
    <property type="term" value="F:transmembrane transporter activity"/>
    <property type="evidence" value="ECO:0007669"/>
    <property type="project" value="InterPro"/>
</dbReference>
<feature type="transmembrane region" description="Helical" evidence="4">
    <location>
        <begin position="139"/>
        <end position="161"/>
    </location>
</feature>
<proteinExistence type="predicted"/>
<dbReference type="SUPFAM" id="SSF103473">
    <property type="entry name" value="MFS general substrate transporter"/>
    <property type="match status" value="1"/>
</dbReference>
<dbReference type="OrthoDB" id="8558006at2"/>
<dbReference type="Pfam" id="PF07690">
    <property type="entry name" value="MFS_1"/>
    <property type="match status" value="1"/>
</dbReference>
<keyword evidence="2 4" id="KW-1133">Transmembrane helix</keyword>
<reference evidence="6 7" key="1">
    <citation type="submission" date="2017-04" db="EMBL/GenBank/DDBJ databases">
        <authorList>
            <person name="Afonso C.L."/>
            <person name="Miller P.J."/>
            <person name="Scott M.A."/>
            <person name="Spackman E."/>
            <person name="Goraichik I."/>
            <person name="Dimitrov K.M."/>
            <person name="Suarez D.L."/>
            <person name="Swayne D.E."/>
        </authorList>
    </citation>
    <scope>NUCLEOTIDE SEQUENCE [LARGE SCALE GENOMIC DNA]</scope>
    <source>
        <strain evidence="6 7">B5P</strain>
    </source>
</reference>
<evidence type="ECO:0000256" key="2">
    <source>
        <dbReference type="ARBA" id="ARBA00022989"/>
    </source>
</evidence>
<evidence type="ECO:0000256" key="1">
    <source>
        <dbReference type="ARBA" id="ARBA00022692"/>
    </source>
</evidence>
<evidence type="ECO:0000259" key="5">
    <source>
        <dbReference type="PROSITE" id="PS50850"/>
    </source>
</evidence>
<evidence type="ECO:0000313" key="7">
    <source>
        <dbReference type="Proteomes" id="UP000193083"/>
    </source>
</evidence>
<keyword evidence="1 4" id="KW-0812">Transmembrane</keyword>
<feature type="transmembrane region" description="Helical" evidence="4">
    <location>
        <begin position="78"/>
        <end position="97"/>
    </location>
</feature>
<dbReference type="AlphaFoldDB" id="A0A1X7PPJ9"/>
<dbReference type="EMBL" id="FXBL01000004">
    <property type="protein sequence ID" value="SMH53919.1"/>
    <property type="molecule type" value="Genomic_DNA"/>
</dbReference>
<keyword evidence="3 4" id="KW-0472">Membrane</keyword>